<protein>
    <submittedName>
        <fullName evidence="1">Uncharacterized protein</fullName>
    </submittedName>
</protein>
<comment type="caution">
    <text evidence="1">The sequence shown here is derived from an EMBL/GenBank/DDBJ whole genome shotgun (WGS) entry which is preliminary data.</text>
</comment>
<accession>A0AAW5ZVN4</accession>
<evidence type="ECO:0000313" key="2">
    <source>
        <dbReference type="Proteomes" id="UP001144050"/>
    </source>
</evidence>
<dbReference type="RefSeq" id="WP_247578366.1">
    <property type="nucleotide sequence ID" value="NZ_JAIVET010000018.1"/>
</dbReference>
<dbReference type="AlphaFoldDB" id="A0AAW5ZVN4"/>
<organism evidence="1 2">
    <name type="scientific">Ralstonia solanacearum</name>
    <name type="common">Pseudomonas solanacearum</name>
    <dbReference type="NCBI Taxonomy" id="305"/>
    <lineage>
        <taxon>Bacteria</taxon>
        <taxon>Pseudomonadati</taxon>
        <taxon>Pseudomonadota</taxon>
        <taxon>Betaproteobacteria</taxon>
        <taxon>Burkholderiales</taxon>
        <taxon>Burkholderiaceae</taxon>
        <taxon>Ralstonia</taxon>
        <taxon>Ralstonia solanacearum species complex</taxon>
    </lineage>
</organism>
<proteinExistence type="predicted"/>
<dbReference type="EMBL" id="JAIVFG010000070">
    <property type="protein sequence ID" value="MDB0573809.1"/>
    <property type="molecule type" value="Genomic_DNA"/>
</dbReference>
<gene>
    <name evidence="1" type="ORF">LBW59_23975</name>
</gene>
<dbReference type="Proteomes" id="UP001144050">
    <property type="component" value="Unassembled WGS sequence"/>
</dbReference>
<reference evidence="1" key="1">
    <citation type="submission" date="2021-09" db="EMBL/GenBank/DDBJ databases">
        <title>Genomic analysis of Ralstonia spp.</title>
        <authorList>
            <person name="Aburjaile F."/>
            <person name="Ariute J.C."/>
            <person name="Pais A.K.L."/>
            <person name="Albuquerque G.M.R."/>
            <person name="Silva A.M.F."/>
            <person name="Brenig B."/>
            <person name="Azevedo V."/>
            <person name="Matiuzzi M."/>
            <person name="Ramos R."/>
            <person name="Goes-Neto A."/>
            <person name="Soares S."/>
            <person name="Iseppon A.M.B."/>
            <person name="Souza E."/>
            <person name="Gama M."/>
        </authorList>
    </citation>
    <scope>NUCLEOTIDE SEQUENCE</scope>
    <source>
        <strain evidence="1">CCRMRs91</strain>
    </source>
</reference>
<sequence length="62" mass="6849">MATNARKAVRPAVLAMQKKSMEVILRHADNARTQESPRRKPATVVLRTKLRVAVKGATLALK</sequence>
<name>A0AAW5ZVN4_RALSL</name>
<evidence type="ECO:0000313" key="1">
    <source>
        <dbReference type="EMBL" id="MDB0573809.1"/>
    </source>
</evidence>